<dbReference type="OrthoDB" id="3784905at2"/>
<accession>A0A1G6SLK8</accession>
<evidence type="ECO:0000313" key="1">
    <source>
        <dbReference type="EMBL" id="SDD17673.1"/>
    </source>
</evidence>
<dbReference type="SUPFAM" id="SSF52172">
    <property type="entry name" value="CheY-like"/>
    <property type="match status" value="1"/>
</dbReference>
<keyword evidence="2" id="KW-1185">Reference proteome</keyword>
<gene>
    <name evidence="1" type="ORF">SAMN05421872_106196</name>
</gene>
<dbReference type="PANTHER" id="PTHR43228:SF1">
    <property type="entry name" value="TWO-COMPONENT RESPONSE REGULATOR ARR22"/>
    <property type="match status" value="1"/>
</dbReference>
<dbReference type="InterPro" id="IPR001789">
    <property type="entry name" value="Sig_transdc_resp-reg_receiver"/>
</dbReference>
<dbReference type="Proteomes" id="UP000199034">
    <property type="component" value="Unassembled WGS sequence"/>
</dbReference>
<proteinExistence type="predicted"/>
<dbReference type="RefSeq" id="WP_090856198.1">
    <property type="nucleotide sequence ID" value="NZ_FMZM01000006.1"/>
</dbReference>
<dbReference type="Pfam" id="PF00072">
    <property type="entry name" value="Response_reg"/>
    <property type="match status" value="1"/>
</dbReference>
<evidence type="ECO:0000313" key="2">
    <source>
        <dbReference type="Proteomes" id="UP000199034"/>
    </source>
</evidence>
<name>A0A1G6SLK8_9ACTN</name>
<dbReference type="STRING" id="1045774.SAMN05421872_106196"/>
<dbReference type="GO" id="GO:0000160">
    <property type="term" value="P:phosphorelay signal transduction system"/>
    <property type="evidence" value="ECO:0007669"/>
    <property type="project" value="InterPro"/>
</dbReference>
<sequence length="145" mass="15723">MTSGQRPDTPRPAGAGGEGTPGPLRVLVADDFEPVRMLAVRMLQKLGYSEIEEAEDGQQAVDALAARRFDLLFLDLSMPKLSGQDVVRWLRSHPDRSDGLSIVVISASAHAERPVLNELGVTHVLPKPFRSQEIADVIKAIYGPA</sequence>
<dbReference type="InterPro" id="IPR052048">
    <property type="entry name" value="ST_Response_Regulator"/>
</dbReference>
<organism evidence="1 2">
    <name type="scientific">Nocardioides lianchengensis</name>
    <dbReference type="NCBI Taxonomy" id="1045774"/>
    <lineage>
        <taxon>Bacteria</taxon>
        <taxon>Bacillati</taxon>
        <taxon>Actinomycetota</taxon>
        <taxon>Actinomycetes</taxon>
        <taxon>Propionibacteriales</taxon>
        <taxon>Nocardioidaceae</taxon>
        <taxon>Nocardioides</taxon>
    </lineage>
</organism>
<dbReference type="EMBL" id="FMZM01000006">
    <property type="protein sequence ID" value="SDD17673.1"/>
    <property type="molecule type" value="Genomic_DNA"/>
</dbReference>
<dbReference type="PROSITE" id="PS50110">
    <property type="entry name" value="RESPONSE_REGULATORY"/>
    <property type="match status" value="1"/>
</dbReference>
<dbReference type="SMART" id="SM00448">
    <property type="entry name" value="REC"/>
    <property type="match status" value="1"/>
</dbReference>
<dbReference type="InterPro" id="IPR011006">
    <property type="entry name" value="CheY-like_superfamily"/>
</dbReference>
<dbReference type="AlphaFoldDB" id="A0A1G6SLK8"/>
<dbReference type="CDD" id="cd17546">
    <property type="entry name" value="REC_hyHK_CKI1_RcsC-like"/>
    <property type="match status" value="1"/>
</dbReference>
<dbReference type="PANTHER" id="PTHR43228">
    <property type="entry name" value="TWO-COMPONENT RESPONSE REGULATOR"/>
    <property type="match status" value="1"/>
</dbReference>
<protein>
    <submittedName>
        <fullName evidence="1">Two-component system, chemotaxis family, response regulator CheY</fullName>
    </submittedName>
</protein>
<dbReference type="Gene3D" id="3.40.50.2300">
    <property type="match status" value="1"/>
</dbReference>
<reference evidence="1 2" key="1">
    <citation type="submission" date="2016-10" db="EMBL/GenBank/DDBJ databases">
        <authorList>
            <person name="de Groot N.N."/>
        </authorList>
    </citation>
    <scope>NUCLEOTIDE SEQUENCE [LARGE SCALE GENOMIC DNA]</scope>
    <source>
        <strain evidence="1 2">CGMCC 4.6858</strain>
    </source>
</reference>